<evidence type="ECO:0000313" key="7">
    <source>
        <dbReference type="EMBL" id="MCD8473880.1"/>
    </source>
</evidence>
<evidence type="ECO:0000256" key="1">
    <source>
        <dbReference type="ARBA" id="ARBA00008857"/>
    </source>
</evidence>
<sequence length="290" mass="33448">MFNYVWEQAATRWLVEKSYKATAHEDAAKLRWLAPHLARTLLIDIDGDFILRVAMLKANQTTPATANRYLALIRSILRRACDIWRWIDRCPAIALFPEPSKRVRWLTPAQVRSLLAELPLHQRDIVVFALATGLRQANVLKLHWHQVDIVRKVLRIPADQAKGRQAIRIPLSVHAVGVLQRQYGQHGDWVFTYRGQPIRGVNTRAWRHALQRAGIGDFRWHDLRHTWASWHAQAGTPLYVLQELGGWQSESMVRRYAHLTPSHFSGYAEAMLDSMQGKTLLIGNHFLSDR</sequence>
<reference evidence="7" key="2">
    <citation type="submission" date="2021-11" db="EMBL/GenBank/DDBJ databases">
        <title>Genome sequence of Xylella taiwanensis PLS432.</title>
        <authorList>
            <person name="Weng L.-W."/>
            <person name="Su C.-C."/>
            <person name="Tsai C.-W."/>
            <person name="Kuo C.-H."/>
        </authorList>
    </citation>
    <scope>NUCLEOTIDE SEQUENCE</scope>
    <source>
        <strain evidence="7">PLS432</strain>
    </source>
</reference>
<dbReference type="GO" id="GO:0006310">
    <property type="term" value="P:DNA recombination"/>
    <property type="evidence" value="ECO:0007669"/>
    <property type="project" value="UniProtKB-KW"/>
</dbReference>
<name>Z9JIH1_9GAMM</name>
<dbReference type="InterPro" id="IPR002104">
    <property type="entry name" value="Integrase_catalytic"/>
</dbReference>
<evidence type="ECO:0000313" key="8">
    <source>
        <dbReference type="Proteomes" id="UP000020406"/>
    </source>
</evidence>
<dbReference type="PANTHER" id="PTHR30349">
    <property type="entry name" value="PHAGE INTEGRASE-RELATED"/>
    <property type="match status" value="1"/>
</dbReference>
<dbReference type="GO" id="GO:0015074">
    <property type="term" value="P:DNA integration"/>
    <property type="evidence" value="ECO:0007669"/>
    <property type="project" value="UniProtKB-KW"/>
</dbReference>
<dbReference type="Gene3D" id="1.10.443.10">
    <property type="entry name" value="Intergrase catalytic core"/>
    <property type="match status" value="1"/>
</dbReference>
<dbReference type="PATRIC" id="fig|1444770.3.peg.1794"/>
<comment type="caution">
    <text evidence="6">The sequence shown here is derived from an EMBL/GenBank/DDBJ whole genome shotgun (WGS) entry which is preliminary data.</text>
</comment>
<dbReference type="Proteomes" id="UP001430701">
    <property type="component" value="Unassembled WGS sequence"/>
</dbReference>
<evidence type="ECO:0000313" key="9">
    <source>
        <dbReference type="Proteomes" id="UP001430701"/>
    </source>
</evidence>
<dbReference type="PANTHER" id="PTHR30349:SF64">
    <property type="entry name" value="PROPHAGE INTEGRASE INTD-RELATED"/>
    <property type="match status" value="1"/>
</dbReference>
<keyword evidence="4" id="KW-0233">DNA recombination</keyword>
<evidence type="ECO:0000259" key="5">
    <source>
        <dbReference type="PROSITE" id="PS51898"/>
    </source>
</evidence>
<dbReference type="Pfam" id="PF00589">
    <property type="entry name" value="Phage_integrase"/>
    <property type="match status" value="1"/>
</dbReference>
<dbReference type="GO" id="GO:0003677">
    <property type="term" value="F:DNA binding"/>
    <property type="evidence" value="ECO:0007669"/>
    <property type="project" value="UniProtKB-KW"/>
</dbReference>
<dbReference type="InterPro" id="IPR011010">
    <property type="entry name" value="DNA_brk_join_enz"/>
</dbReference>
<dbReference type="InterPro" id="IPR013762">
    <property type="entry name" value="Integrase-like_cat_sf"/>
</dbReference>
<dbReference type="EMBL" id="JAJPPU010000002">
    <property type="protein sequence ID" value="MCD8473880.1"/>
    <property type="molecule type" value="Genomic_DNA"/>
</dbReference>
<dbReference type="EMBL" id="JDSQ01000011">
    <property type="protein sequence ID" value="EWS77974.1"/>
    <property type="molecule type" value="Genomic_DNA"/>
</dbReference>
<dbReference type="AlphaFoldDB" id="Z9JIH1"/>
<evidence type="ECO:0000256" key="4">
    <source>
        <dbReference type="ARBA" id="ARBA00023172"/>
    </source>
</evidence>
<dbReference type="SUPFAM" id="SSF56349">
    <property type="entry name" value="DNA breaking-rejoining enzymes"/>
    <property type="match status" value="1"/>
</dbReference>
<dbReference type="RefSeq" id="WP_051482318.1">
    <property type="nucleotide sequence ID" value="NZ_CP053627.1"/>
</dbReference>
<dbReference type="eggNOG" id="COG0582">
    <property type="taxonomic scope" value="Bacteria"/>
</dbReference>
<dbReference type="InterPro" id="IPR010998">
    <property type="entry name" value="Integrase_recombinase_N"/>
</dbReference>
<keyword evidence="3" id="KW-0238">DNA-binding</keyword>
<evidence type="ECO:0000256" key="2">
    <source>
        <dbReference type="ARBA" id="ARBA00022908"/>
    </source>
</evidence>
<comment type="similarity">
    <text evidence="1">Belongs to the 'phage' integrase family.</text>
</comment>
<dbReference type="InterPro" id="IPR050090">
    <property type="entry name" value="Tyrosine_recombinase_XerCD"/>
</dbReference>
<accession>Z9JIH1</accession>
<reference evidence="6 8" key="1">
    <citation type="journal article" date="2014" name="Genome Announc.">
        <title>Draft Genome Sequence of Xylella fastidiosa Pear Leaf Scorch Strain in Taiwan.</title>
        <authorList>
            <person name="Su C.C."/>
            <person name="Deng W.L."/>
            <person name="Jan F.J."/>
            <person name="Chang C.J."/>
            <person name="Huang H."/>
            <person name="Chen J."/>
        </authorList>
    </citation>
    <scope>NUCLEOTIDE SEQUENCE [LARGE SCALE GENOMIC DNA]</scope>
    <source>
        <strain evidence="6 8">PLS229</strain>
    </source>
</reference>
<feature type="domain" description="Tyr recombinase" evidence="5">
    <location>
        <begin position="101"/>
        <end position="269"/>
    </location>
</feature>
<keyword evidence="9" id="KW-1185">Reference proteome</keyword>
<dbReference type="Gene3D" id="1.10.150.130">
    <property type="match status" value="1"/>
</dbReference>
<dbReference type="KEGG" id="xtw:AB672_05705"/>
<protein>
    <submittedName>
        <fullName evidence="6 7">Integrase</fullName>
    </submittedName>
</protein>
<keyword evidence="2" id="KW-0229">DNA integration</keyword>
<dbReference type="CDD" id="cd00796">
    <property type="entry name" value="INT_Rci_Hp1_C"/>
    <property type="match status" value="1"/>
</dbReference>
<dbReference type="PROSITE" id="PS51898">
    <property type="entry name" value="TYR_RECOMBINASE"/>
    <property type="match status" value="1"/>
</dbReference>
<dbReference type="Proteomes" id="UP000020406">
    <property type="component" value="Unassembled WGS sequence"/>
</dbReference>
<dbReference type="GeneID" id="68900780"/>
<evidence type="ECO:0000256" key="3">
    <source>
        <dbReference type="ARBA" id="ARBA00023125"/>
    </source>
</evidence>
<proteinExistence type="inferred from homology"/>
<evidence type="ECO:0000313" key="6">
    <source>
        <dbReference type="EMBL" id="EWS77974.1"/>
    </source>
</evidence>
<organism evidence="6 8">
    <name type="scientific">Xylella taiwanensis</name>
    <dbReference type="NCBI Taxonomy" id="1444770"/>
    <lineage>
        <taxon>Bacteria</taxon>
        <taxon>Pseudomonadati</taxon>
        <taxon>Pseudomonadota</taxon>
        <taxon>Gammaproteobacteria</taxon>
        <taxon>Lysobacterales</taxon>
        <taxon>Lysobacteraceae</taxon>
        <taxon>Xylella</taxon>
    </lineage>
</organism>
<gene>
    <name evidence="6" type="ORF">AF72_07540</name>
    <name evidence="7" type="ORF">LPH55_10555</name>
</gene>